<dbReference type="GO" id="GO:0045892">
    <property type="term" value="P:negative regulation of DNA-templated transcription"/>
    <property type="evidence" value="ECO:0007669"/>
    <property type="project" value="TreeGrafter"/>
</dbReference>
<evidence type="ECO:0000256" key="1">
    <source>
        <dbReference type="ARBA" id="ARBA00004123"/>
    </source>
</evidence>
<evidence type="ECO:0000313" key="8">
    <source>
        <dbReference type="Proteomes" id="UP000604825"/>
    </source>
</evidence>
<feature type="compositionally biased region" description="Pro residues" evidence="5">
    <location>
        <begin position="39"/>
        <end position="68"/>
    </location>
</feature>
<comment type="caution">
    <text evidence="7">The sequence shown here is derived from an EMBL/GenBank/DDBJ whole genome shotgun (WGS) entry which is preliminary data.</text>
</comment>
<dbReference type="AlphaFoldDB" id="A0A811QDR6"/>
<dbReference type="InterPro" id="IPR012463">
    <property type="entry name" value="Ninja_motif"/>
</dbReference>
<protein>
    <recommendedName>
        <fullName evidence="4">Ninja-family protein</fullName>
    </recommendedName>
    <alternativeName>
        <fullName evidence="4">ABI-binding protein</fullName>
    </alternativeName>
</protein>
<feature type="compositionally biased region" description="Low complexity" evidence="5">
    <location>
        <begin position="210"/>
        <end position="220"/>
    </location>
</feature>
<comment type="function">
    <text evidence="4">Acts as a negative regulator of abscisic acid (ABA) response.</text>
</comment>
<evidence type="ECO:0000259" key="6">
    <source>
        <dbReference type="Pfam" id="PF07897"/>
    </source>
</evidence>
<dbReference type="GO" id="GO:0005634">
    <property type="term" value="C:nucleus"/>
    <property type="evidence" value="ECO:0007669"/>
    <property type="project" value="UniProtKB-SubCell"/>
</dbReference>
<evidence type="ECO:0000256" key="2">
    <source>
        <dbReference type="ARBA" id="ARBA00006081"/>
    </source>
</evidence>
<evidence type="ECO:0000256" key="5">
    <source>
        <dbReference type="SAM" id="MobiDB-lite"/>
    </source>
</evidence>
<comment type="subcellular location">
    <subcellularLocation>
        <location evidence="1 4">Nucleus</location>
    </subcellularLocation>
</comment>
<dbReference type="PANTHER" id="PTHR31413:SF49">
    <property type="entry name" value="NINJA-FAMILY PROTEIN MODD"/>
    <property type="match status" value="1"/>
</dbReference>
<sequence length="267" mass="28021">MAQPAHPHPSLQTLSSAARAPNPRTRRPPPQRASTQPAPAVPPARPRNPPPQRRPPAAAAPPRAPPPARARLRVRHRARAARNSSSAAPPAHPLGRRDLLCGIGKGDEPPPEQRPGQLRKQMEEVELSLGLSLGGRFGLDRKGDKLPWSSSVAAMLTPLVEVPAPRALPRTSSLPVLAEASKVGRQQGQAGWGSCLDGGGLGVEHAARLPASGSPSSASSGGDGQRLQGTLMRTSSLPAVIEAAGNDEWKKPFESIATHGHLDLTMH</sequence>
<feature type="region of interest" description="Disordered" evidence="5">
    <location>
        <begin position="207"/>
        <end position="228"/>
    </location>
</feature>
<dbReference type="Pfam" id="PF07897">
    <property type="entry name" value="EAR"/>
    <property type="match status" value="1"/>
</dbReference>
<dbReference type="OrthoDB" id="667358at2759"/>
<dbReference type="EMBL" id="CAJGYO010000009">
    <property type="protein sequence ID" value="CAD6254884.1"/>
    <property type="molecule type" value="Genomic_DNA"/>
</dbReference>
<dbReference type="GO" id="GO:0007165">
    <property type="term" value="P:signal transduction"/>
    <property type="evidence" value="ECO:0007669"/>
    <property type="project" value="InterPro"/>
</dbReference>
<gene>
    <name evidence="7" type="ORF">NCGR_LOCUS38483</name>
</gene>
<organism evidence="7 8">
    <name type="scientific">Miscanthus lutarioriparius</name>
    <dbReference type="NCBI Taxonomy" id="422564"/>
    <lineage>
        <taxon>Eukaryota</taxon>
        <taxon>Viridiplantae</taxon>
        <taxon>Streptophyta</taxon>
        <taxon>Embryophyta</taxon>
        <taxon>Tracheophyta</taxon>
        <taxon>Spermatophyta</taxon>
        <taxon>Magnoliopsida</taxon>
        <taxon>Liliopsida</taxon>
        <taxon>Poales</taxon>
        <taxon>Poaceae</taxon>
        <taxon>PACMAD clade</taxon>
        <taxon>Panicoideae</taxon>
        <taxon>Andropogonodae</taxon>
        <taxon>Andropogoneae</taxon>
        <taxon>Saccharinae</taxon>
        <taxon>Miscanthus</taxon>
    </lineage>
</organism>
<feature type="domain" description="Ethylene-responsive binding factor-associated repression" evidence="6">
    <location>
        <begin position="122"/>
        <end position="155"/>
    </location>
</feature>
<dbReference type="InterPro" id="IPR031307">
    <property type="entry name" value="Ninja_fam"/>
</dbReference>
<keyword evidence="8" id="KW-1185">Reference proteome</keyword>
<evidence type="ECO:0000313" key="7">
    <source>
        <dbReference type="EMBL" id="CAD6254884.1"/>
    </source>
</evidence>
<name>A0A811QDR6_9POAL</name>
<dbReference type="Proteomes" id="UP000604825">
    <property type="component" value="Unassembled WGS sequence"/>
</dbReference>
<comment type="similarity">
    <text evidence="2 4">Belongs to the Ninja family.</text>
</comment>
<feature type="region of interest" description="Disordered" evidence="5">
    <location>
        <begin position="1"/>
        <end position="118"/>
    </location>
</feature>
<keyword evidence="3 4" id="KW-0539">Nucleus</keyword>
<evidence type="ECO:0000256" key="4">
    <source>
        <dbReference type="RuleBase" id="RU369029"/>
    </source>
</evidence>
<proteinExistence type="inferred from homology"/>
<accession>A0A811QDR6</accession>
<reference evidence="7" key="1">
    <citation type="submission" date="2020-10" db="EMBL/GenBank/DDBJ databases">
        <authorList>
            <person name="Han B."/>
            <person name="Lu T."/>
            <person name="Zhao Q."/>
            <person name="Huang X."/>
            <person name="Zhao Y."/>
        </authorList>
    </citation>
    <scope>NUCLEOTIDE SEQUENCE</scope>
</reference>
<evidence type="ECO:0000256" key="3">
    <source>
        <dbReference type="ARBA" id="ARBA00023242"/>
    </source>
</evidence>
<feature type="compositionally biased region" description="Basic residues" evidence="5">
    <location>
        <begin position="70"/>
        <end position="80"/>
    </location>
</feature>
<dbReference type="PANTHER" id="PTHR31413">
    <property type="entry name" value="AFP HOMOLOG 2"/>
    <property type="match status" value="1"/>
</dbReference>